<evidence type="ECO:0000256" key="1">
    <source>
        <dbReference type="ARBA" id="ARBA00004651"/>
    </source>
</evidence>
<keyword evidence="7 13" id="KW-0472">Membrane</keyword>
<evidence type="ECO:0000256" key="10">
    <source>
        <dbReference type="ARBA" id="ARBA00023224"/>
    </source>
</evidence>
<feature type="transmembrane region" description="Helical" evidence="13">
    <location>
        <begin position="122"/>
        <end position="144"/>
    </location>
</feature>
<dbReference type="PRINTS" id="PR01476">
    <property type="entry name" value="LTBRECEPTOR"/>
</dbReference>
<dbReference type="Pfam" id="PF00001">
    <property type="entry name" value="7tm_1"/>
    <property type="match status" value="1"/>
</dbReference>
<evidence type="ECO:0000256" key="9">
    <source>
        <dbReference type="ARBA" id="ARBA00023180"/>
    </source>
</evidence>
<dbReference type="GO" id="GO:0007204">
    <property type="term" value="P:positive regulation of cytosolic calcium ion concentration"/>
    <property type="evidence" value="ECO:0007669"/>
    <property type="project" value="TreeGrafter"/>
</dbReference>
<evidence type="ECO:0000256" key="11">
    <source>
        <dbReference type="ARBA" id="ARBA00025736"/>
    </source>
</evidence>
<dbReference type="InterPro" id="IPR003981">
    <property type="entry name" value="Leukotriene_B4_rcpt"/>
</dbReference>
<evidence type="ECO:0000256" key="7">
    <source>
        <dbReference type="ARBA" id="ARBA00023136"/>
    </source>
</evidence>
<comment type="caution">
    <text evidence="15">The sequence shown here is derived from an EMBL/GenBank/DDBJ whole genome shotgun (WGS) entry which is preliminary data.</text>
</comment>
<dbReference type="Gene3D" id="1.20.1070.10">
    <property type="entry name" value="Rhodopsin 7-helix transmembrane proteins"/>
    <property type="match status" value="1"/>
</dbReference>
<dbReference type="InterPro" id="IPR000276">
    <property type="entry name" value="GPCR_Rhodpsn"/>
</dbReference>
<dbReference type="PRINTS" id="PR00237">
    <property type="entry name" value="GPCRRHODOPSN"/>
</dbReference>
<proteinExistence type="inferred from homology"/>
<gene>
    <name evidence="15" type="ORF">DPX16_9053</name>
</gene>
<dbReference type="PROSITE" id="PS50262">
    <property type="entry name" value="G_PROTEIN_RECEP_F1_2"/>
    <property type="match status" value="1"/>
</dbReference>
<dbReference type="SUPFAM" id="SSF81321">
    <property type="entry name" value="Family A G protein-coupled receptor-like"/>
    <property type="match status" value="1"/>
</dbReference>
<reference evidence="15 16" key="1">
    <citation type="submission" date="2018-10" db="EMBL/GenBank/DDBJ databases">
        <title>Genome assembly for a Yunnan-Guizhou Plateau 3E fish, Anabarilius grahami (Regan), and its evolutionary and genetic applications.</title>
        <authorList>
            <person name="Jiang W."/>
        </authorList>
    </citation>
    <scope>NUCLEOTIDE SEQUENCE [LARGE SCALE GENOMIC DNA]</scope>
    <source>
        <strain evidence="15">AG-KIZ</strain>
        <tissue evidence="15">Muscle</tissue>
    </source>
</reference>
<evidence type="ECO:0000256" key="3">
    <source>
        <dbReference type="ARBA" id="ARBA00022553"/>
    </source>
</evidence>
<dbReference type="Proteomes" id="UP000281406">
    <property type="component" value="Unassembled WGS sequence"/>
</dbReference>
<protein>
    <submittedName>
        <fullName evidence="15">Leukotriene B4 receptor 2</fullName>
    </submittedName>
</protein>
<keyword evidence="16" id="KW-1185">Reference proteome</keyword>
<feature type="compositionally biased region" description="Low complexity" evidence="12">
    <location>
        <begin position="336"/>
        <end position="347"/>
    </location>
</feature>
<feature type="domain" description="G-protein coupled receptors family 1 profile" evidence="14">
    <location>
        <begin position="24"/>
        <end position="279"/>
    </location>
</feature>
<evidence type="ECO:0000256" key="12">
    <source>
        <dbReference type="SAM" id="MobiDB-lite"/>
    </source>
</evidence>
<feature type="transmembrane region" description="Helical" evidence="13">
    <location>
        <begin position="260"/>
        <end position="282"/>
    </location>
</feature>
<dbReference type="GO" id="GO:0004875">
    <property type="term" value="F:complement receptor activity"/>
    <property type="evidence" value="ECO:0007669"/>
    <property type="project" value="TreeGrafter"/>
</dbReference>
<dbReference type="OrthoDB" id="5980579at2759"/>
<dbReference type="PANTHER" id="PTHR24225:SF72">
    <property type="entry name" value="G-PROTEIN COUPLED RECEPTORS FAMILY 1 PROFILE DOMAIN-CONTAINING PROTEIN-RELATED"/>
    <property type="match status" value="1"/>
</dbReference>
<dbReference type="GO" id="GO:0006954">
    <property type="term" value="P:inflammatory response"/>
    <property type="evidence" value="ECO:0007669"/>
    <property type="project" value="TreeGrafter"/>
</dbReference>
<dbReference type="FunFam" id="1.20.1070.10:FF:000109">
    <property type="entry name" value="Leukotriene B4 receptor"/>
    <property type="match status" value="1"/>
</dbReference>
<name>A0A3N0YKL1_ANAGA</name>
<evidence type="ECO:0000256" key="5">
    <source>
        <dbReference type="ARBA" id="ARBA00022989"/>
    </source>
</evidence>
<keyword evidence="6" id="KW-0297">G-protein coupled receptor</keyword>
<keyword evidence="3" id="KW-0597">Phosphoprotein</keyword>
<evidence type="ECO:0000313" key="15">
    <source>
        <dbReference type="EMBL" id="ROL46318.1"/>
    </source>
</evidence>
<feature type="transmembrane region" description="Helical" evidence="13">
    <location>
        <begin position="81"/>
        <end position="102"/>
    </location>
</feature>
<keyword evidence="9" id="KW-0325">Glycoprotein</keyword>
<feature type="compositionally biased region" description="Basic and acidic residues" evidence="12">
    <location>
        <begin position="355"/>
        <end position="366"/>
    </location>
</feature>
<evidence type="ECO:0000256" key="6">
    <source>
        <dbReference type="ARBA" id="ARBA00023040"/>
    </source>
</evidence>
<dbReference type="GO" id="GO:0004974">
    <property type="term" value="F:leukotriene receptor activity"/>
    <property type="evidence" value="ECO:0007669"/>
    <property type="project" value="InterPro"/>
</dbReference>
<evidence type="ECO:0000259" key="14">
    <source>
        <dbReference type="PROSITE" id="PS50262"/>
    </source>
</evidence>
<feature type="compositionally biased region" description="Basic and acidic residues" evidence="12">
    <location>
        <begin position="317"/>
        <end position="335"/>
    </location>
</feature>
<accession>A0A3N0YKL1</accession>
<dbReference type="PRINTS" id="PR01477">
    <property type="entry name" value="LTB1RECEPTOR"/>
</dbReference>
<dbReference type="InterPro" id="IPR003983">
    <property type="entry name" value="Leukotriene_B4_typ-1_rcpt"/>
</dbReference>
<keyword evidence="2" id="KW-1003">Cell membrane</keyword>
<evidence type="ECO:0000256" key="2">
    <source>
        <dbReference type="ARBA" id="ARBA00022475"/>
    </source>
</evidence>
<evidence type="ECO:0000256" key="4">
    <source>
        <dbReference type="ARBA" id="ARBA00022692"/>
    </source>
</evidence>
<evidence type="ECO:0000313" key="16">
    <source>
        <dbReference type="Proteomes" id="UP000281406"/>
    </source>
</evidence>
<sequence length="401" mass="45067">MSNRGGAIAGAAILGLVFLLGVPGNIFIIWSILARARQRSVTTLLILNLAFADGFLMLLTPFFMVYLAKRSWIFSEALCKVLFYLCCANMYASIFLIMLMSLHRLVAIVWPKRVAALTDRKALTRVLVGLWVLALGLSVPVLVFRTTERNGTKTGNGPFVCDCKHPHPQYVVMQYCMETVLAFLLPYSVIIGSYMCILRRIRKTRFRRRIRSEKLILVIVVTFGLFWLPYHIINMVQVAATLHPKDSPGKERLDKIWTSLRALTSTVAFVSSCINPVLYTFAAKSYIRREGLAFMARLFEGTALESSRKGRRSNQNSRDREKETDEGESLKDKDSNSITTPTTSSIIKVVLQKNGKRDAGKSDCKKGSKQLKPTRRDGHPGEQNSAECYEPQIEGSIIRSS</sequence>
<feature type="transmembrane region" description="Helical" evidence="13">
    <location>
        <begin position="45"/>
        <end position="69"/>
    </location>
</feature>
<feature type="transmembrane region" description="Helical" evidence="13">
    <location>
        <begin position="172"/>
        <end position="194"/>
    </location>
</feature>
<keyword evidence="8 15" id="KW-0675">Receptor</keyword>
<dbReference type="AlphaFoldDB" id="A0A3N0YKL1"/>
<dbReference type="PANTHER" id="PTHR24225">
    <property type="entry name" value="CHEMOTACTIC RECEPTOR"/>
    <property type="match status" value="1"/>
</dbReference>
<keyword evidence="4 13" id="KW-0812">Transmembrane</keyword>
<comment type="subcellular location">
    <subcellularLocation>
        <location evidence="1">Cell membrane</location>
        <topology evidence="1">Multi-pass membrane protein</topology>
    </subcellularLocation>
</comment>
<dbReference type="EMBL" id="RJVU01038599">
    <property type="protein sequence ID" value="ROL46318.1"/>
    <property type="molecule type" value="Genomic_DNA"/>
</dbReference>
<dbReference type="GO" id="GO:0005886">
    <property type="term" value="C:plasma membrane"/>
    <property type="evidence" value="ECO:0007669"/>
    <property type="project" value="UniProtKB-SubCell"/>
</dbReference>
<feature type="transmembrane region" description="Helical" evidence="13">
    <location>
        <begin position="6"/>
        <end position="33"/>
    </location>
</feature>
<comment type="similarity">
    <text evidence="11">Belongs to the chemokine-like receptor (CMKLR) family.</text>
</comment>
<organism evidence="15 16">
    <name type="scientific">Anabarilius grahami</name>
    <name type="common">Kanglang fish</name>
    <name type="synonym">Barilius grahami</name>
    <dbReference type="NCBI Taxonomy" id="495550"/>
    <lineage>
        <taxon>Eukaryota</taxon>
        <taxon>Metazoa</taxon>
        <taxon>Chordata</taxon>
        <taxon>Craniata</taxon>
        <taxon>Vertebrata</taxon>
        <taxon>Euteleostomi</taxon>
        <taxon>Actinopterygii</taxon>
        <taxon>Neopterygii</taxon>
        <taxon>Teleostei</taxon>
        <taxon>Ostariophysi</taxon>
        <taxon>Cypriniformes</taxon>
        <taxon>Xenocyprididae</taxon>
        <taxon>Xenocypridinae</taxon>
        <taxon>Xenocypridinae incertae sedis</taxon>
        <taxon>Anabarilius</taxon>
    </lineage>
</organism>
<evidence type="ECO:0000256" key="8">
    <source>
        <dbReference type="ARBA" id="ARBA00023170"/>
    </source>
</evidence>
<dbReference type="GO" id="GO:0007200">
    <property type="term" value="P:phospholipase C-activating G protein-coupled receptor signaling pathway"/>
    <property type="evidence" value="ECO:0007669"/>
    <property type="project" value="TreeGrafter"/>
</dbReference>
<feature type="region of interest" description="Disordered" evidence="12">
    <location>
        <begin position="305"/>
        <end position="401"/>
    </location>
</feature>
<dbReference type="InterPro" id="IPR017452">
    <property type="entry name" value="GPCR_Rhodpsn_7TM"/>
</dbReference>
<keyword evidence="10" id="KW-0807">Transducer</keyword>
<dbReference type="InterPro" id="IPR000826">
    <property type="entry name" value="Formyl_rcpt-rel"/>
</dbReference>
<keyword evidence="5 13" id="KW-1133">Transmembrane helix</keyword>
<feature type="transmembrane region" description="Helical" evidence="13">
    <location>
        <begin position="215"/>
        <end position="240"/>
    </location>
</feature>
<evidence type="ECO:0000256" key="13">
    <source>
        <dbReference type="SAM" id="Phobius"/>
    </source>
</evidence>